<protein>
    <submittedName>
        <fullName evidence="2">Phage tail protein</fullName>
    </submittedName>
</protein>
<accession>A0A8H9UVZ6</accession>
<dbReference type="InterPro" id="IPR054738">
    <property type="entry name" value="Siphovirus-type_tail_C"/>
</dbReference>
<name>A0A8H9UVZ6_CLOPF</name>
<dbReference type="Proteomes" id="UP000859547">
    <property type="component" value="Unassembled WGS sequence"/>
</dbReference>
<dbReference type="AlphaFoldDB" id="A0A8H9UVZ6"/>
<feature type="domain" description="Siphovirus-type tail component C-terminal" evidence="1">
    <location>
        <begin position="138"/>
        <end position="230"/>
    </location>
</feature>
<gene>
    <name evidence="2" type="ORF">I9080_000021</name>
</gene>
<dbReference type="Pfam" id="PF22768">
    <property type="entry name" value="SPP1_Dit"/>
    <property type="match status" value="1"/>
</dbReference>
<comment type="caution">
    <text evidence="2">The sequence shown here is derived from an EMBL/GenBank/DDBJ whole genome shotgun (WGS) entry which is preliminary data.</text>
</comment>
<dbReference type="EMBL" id="DACTCB010000001">
    <property type="protein sequence ID" value="HAT4306273.1"/>
    <property type="molecule type" value="Genomic_DNA"/>
</dbReference>
<reference evidence="2" key="1">
    <citation type="journal article" date="2018" name="Genome Biol.">
        <title>SKESA: strategic k-mer extension for scrupulous assemblies.</title>
        <authorList>
            <person name="Souvorov A."/>
            <person name="Agarwala R."/>
            <person name="Lipman D.J."/>
        </authorList>
    </citation>
    <scope>NUCLEOTIDE SEQUENCE</scope>
    <source>
        <strain evidence="2">C8</strain>
    </source>
</reference>
<proteinExistence type="predicted"/>
<sequence>MIANGIDILKTYDATLTGRDIQACNIVTFDEWLDNSFDPRVNKQKEGYSAITVKLLVEGVNEEDVLLKISNIINICKKGELKFSDFNFSYNISLEKHQEKLISEILYEITLNFKSTFKLSDEIVVSMNRETSKNIKVDGNTKTPCSIEIIPLFDTIDITISGFSEDIVIKKLKANKKIIINSLEGTVLEEGKNKFEDTDFWEFPFLVPKINIIKVNKDTCNINIKYKNRYI</sequence>
<reference evidence="2" key="2">
    <citation type="submission" date="2020-07" db="EMBL/GenBank/DDBJ databases">
        <authorList>
            <consortium name="NCBI Pathogen Detection Project"/>
        </authorList>
    </citation>
    <scope>NUCLEOTIDE SEQUENCE</scope>
    <source>
        <strain evidence="2">C8</strain>
    </source>
</reference>
<evidence type="ECO:0000313" key="2">
    <source>
        <dbReference type="EMBL" id="HAT4306273.1"/>
    </source>
</evidence>
<evidence type="ECO:0000259" key="1">
    <source>
        <dbReference type="Pfam" id="PF22768"/>
    </source>
</evidence>
<organism evidence="2">
    <name type="scientific">Clostridium perfringens</name>
    <dbReference type="NCBI Taxonomy" id="1502"/>
    <lineage>
        <taxon>Bacteria</taxon>
        <taxon>Bacillati</taxon>
        <taxon>Bacillota</taxon>
        <taxon>Clostridia</taxon>
        <taxon>Eubacteriales</taxon>
        <taxon>Clostridiaceae</taxon>
        <taxon>Clostridium</taxon>
    </lineage>
</organism>